<dbReference type="RefSeq" id="WP_119877799.1">
    <property type="nucleotide sequence ID" value="NZ_CP025074.1"/>
</dbReference>
<organism evidence="7 8">
    <name type="scientific">Bacillus caldolyticus</name>
    <dbReference type="NCBI Taxonomy" id="1394"/>
    <lineage>
        <taxon>Bacteria</taxon>
        <taxon>Bacillati</taxon>
        <taxon>Bacillota</taxon>
        <taxon>Bacilli</taxon>
        <taxon>Bacillales</taxon>
        <taxon>Anoxybacillaceae</taxon>
        <taxon>Geobacillus</taxon>
        <taxon>Geobacillus thermoleovorans group</taxon>
    </lineage>
</organism>
<evidence type="ECO:0000259" key="6">
    <source>
        <dbReference type="Pfam" id="PF22360"/>
    </source>
</evidence>
<dbReference type="InterPro" id="IPR014755">
    <property type="entry name" value="Cu-Rt/internalin_Ig-like"/>
</dbReference>
<dbReference type="Gene3D" id="2.60.40.1220">
    <property type="match status" value="5"/>
</dbReference>
<feature type="domain" description="S-layer protein spectrin-like repeat" evidence="6">
    <location>
        <begin position="200"/>
        <end position="260"/>
    </location>
</feature>
<keyword evidence="8" id="KW-1185">Reference proteome</keyword>
<feature type="domain" description="SbsA Ig-like" evidence="3">
    <location>
        <begin position="545"/>
        <end position="636"/>
    </location>
</feature>
<gene>
    <name evidence="7" type="ORF">CWI35_11975</name>
</gene>
<accession>A0ABM6QPG4</accession>
<keyword evidence="1 2" id="KW-0732">Signal</keyword>
<reference evidence="7 8" key="1">
    <citation type="submission" date="2018-02" db="EMBL/GenBank/DDBJ databases">
        <title>Complete genome and methylome analysis of Bacillus caldolyticus.</title>
        <authorList>
            <person name="Fomenkov A.I."/>
            <person name="Mersha F."/>
            <person name="Vincze T."/>
            <person name="Roberts R.J."/>
        </authorList>
    </citation>
    <scope>NUCLEOTIDE SEQUENCE [LARGE SCALE GENOMIC DNA]</scope>
    <source>
        <strain evidence="7 8">NEB414</strain>
    </source>
</reference>
<dbReference type="InterPro" id="IPR054605">
    <property type="entry name" value="SbsA_spectrin-like"/>
</dbReference>
<name>A0ABM6QPG4_BACCL</name>
<evidence type="ECO:0000256" key="1">
    <source>
        <dbReference type="ARBA" id="ARBA00022729"/>
    </source>
</evidence>
<dbReference type="Gene3D" id="1.20.58.780">
    <property type="match status" value="1"/>
</dbReference>
<sequence>MDKKKAVKLATASAVAASAFVAANPHASQAATDVATVVSQAKAQMKQAYYTYSHTVTETGQFPDINDVYAAYNKAKQAYANAVAVVNKAGGAKKDAYLADLQATYETYVFKANPKSGEARVATYIDAYNYATKLDAMRQELKAAVDAKDLKKAEELYHKISYELKTRTVILDRVYGQTTRELLRSTFKADAQALRDSLIYDITVAMKAREAQDAVKAGNLDKAKAALDQVNQYVSKVTDAFKAELQKAAQDANAAYEAALTPKVESVSAINLKQVKITFNKDVDVTTAETVGNYTFPSASGLTVTSAKANGKEVILTLTNSAAQQQTADLTIENVKTVNGELIGKTTKSVKFLDVTAPTVASVEAIGPKTLKVKFSEILSTVPTFTLDDGTIAIVNVAFTPGSDEAVLTLGTQPASGTHKLKVKDGADYAGFKVEEVVKEFTFATDATAPTVTVKSASPKKIVLEFNEDVTNVMDANVEFYHTYKGVAAYKATKTLNGRELTLDFANPLPEGPFKLFLSYVDEKGAQIADLWGNKVPAQTITGNVTVDTVAPTVTKVEAVSNTQIKVTFSEEVTGGDVLGNYTLKDAAGNTVNLTSVSTTDNKTFTITTPTLNGGSYTLTIKNVKDKSINENKLADYTTTVSVKDVVPPTVSDLDNNNTNGTQAQLLSAKKVKIVFSEVMDKASIENKLNYLFGGAALDSKVTVTAVDGNKAVILDFTDATQDPAGKTLQVLRVLDAAGNPIAAASTDVQVPSTVSAPLFDKAEATGKNTIKLYFKEIITGAQADDFEVSVDGGSTWAQAGGLSNEVVDGKSVITLTTTNSVNIPTNVQNVKVRTATSNVDAKNSFGAAVNLGTSGVTVADKYAPEMTAAVAKDLDGDNFVDTFEVTFSENLYVPSVNDSDFSIEGYTVKSVSVNGNVVTITVQEKTTNDLAATPKVALVGPVEDAARNVKASQDGITATAADAATVATAKANLNLTVTNPTGATSTITLPSTQDGATVTWAITSGGGTISNGTYTTPARTSSAQTVVLTATITKGASTATQTFTVTVGDNTDANSDGVFDNATTVVKN</sequence>
<evidence type="ECO:0000259" key="5">
    <source>
        <dbReference type="Pfam" id="PF20578"/>
    </source>
</evidence>
<dbReference type="InterPro" id="IPR041378">
    <property type="entry name" value="S-layer_SbsC_C"/>
</dbReference>
<feature type="signal peptide" evidence="2">
    <location>
        <begin position="1"/>
        <end position="30"/>
    </location>
</feature>
<dbReference type="EMBL" id="CP025074">
    <property type="protein sequence ID" value="AUI37131.1"/>
    <property type="molecule type" value="Genomic_DNA"/>
</dbReference>
<evidence type="ECO:0000259" key="3">
    <source>
        <dbReference type="Pfam" id="PF13205"/>
    </source>
</evidence>
<dbReference type="Gene3D" id="1.20.58.770">
    <property type="match status" value="1"/>
</dbReference>
<feature type="chain" id="PRO_5046765784" description="SbsC C-terminal domain-containing protein" evidence="2">
    <location>
        <begin position="31"/>
        <end position="1069"/>
    </location>
</feature>
<dbReference type="Pfam" id="PF13205">
    <property type="entry name" value="Big_5"/>
    <property type="match status" value="1"/>
</dbReference>
<dbReference type="Gene3D" id="1.20.58.790">
    <property type="match status" value="1"/>
</dbReference>
<protein>
    <recommendedName>
        <fullName evidence="9">SbsC C-terminal domain-containing protein</fullName>
    </recommendedName>
</protein>
<evidence type="ECO:0000259" key="4">
    <source>
        <dbReference type="Pfam" id="PF18058"/>
    </source>
</evidence>
<evidence type="ECO:0000313" key="8">
    <source>
        <dbReference type="Proteomes" id="UP000265462"/>
    </source>
</evidence>
<dbReference type="InterPro" id="IPR032812">
    <property type="entry name" value="SbsA_Ig"/>
</dbReference>
<evidence type="ECO:0000313" key="7">
    <source>
        <dbReference type="EMBL" id="AUI37131.1"/>
    </source>
</evidence>
<proteinExistence type="predicted"/>
<dbReference type="Pfam" id="PF22360">
    <property type="entry name" value="SbsC_spectrin-like"/>
    <property type="match status" value="1"/>
</dbReference>
<feature type="domain" description="SbsC C-terminal" evidence="4">
    <location>
        <begin position="59"/>
        <end position="192"/>
    </location>
</feature>
<dbReference type="Proteomes" id="UP000265462">
    <property type="component" value="Chromosome"/>
</dbReference>
<dbReference type="Pfam" id="PF20578">
    <property type="entry name" value="aBig_2"/>
    <property type="match status" value="1"/>
</dbReference>
<dbReference type="Pfam" id="PF18058">
    <property type="entry name" value="SbsC_C"/>
    <property type="match status" value="1"/>
</dbReference>
<evidence type="ECO:0008006" key="9">
    <source>
        <dbReference type="Google" id="ProtNLM"/>
    </source>
</evidence>
<feature type="domain" description="Atrophied bacterial Ig" evidence="5">
    <location>
        <begin position="967"/>
        <end position="1048"/>
    </location>
</feature>
<evidence type="ECO:0000256" key="2">
    <source>
        <dbReference type="SAM" id="SignalP"/>
    </source>
</evidence>
<dbReference type="InterPro" id="IPR046780">
    <property type="entry name" value="aBig_2"/>
</dbReference>